<evidence type="ECO:0000256" key="5">
    <source>
        <dbReference type="ARBA" id="ARBA00022857"/>
    </source>
</evidence>
<evidence type="ECO:0000259" key="14">
    <source>
        <dbReference type="Pfam" id="PF01207"/>
    </source>
</evidence>
<keyword evidence="3" id="KW-0288">FMN</keyword>
<evidence type="ECO:0000256" key="12">
    <source>
        <dbReference type="ARBA" id="ARBA00048934"/>
    </source>
</evidence>
<dbReference type="CDD" id="cd02801">
    <property type="entry name" value="DUS_like_FMN"/>
    <property type="match status" value="1"/>
</dbReference>
<dbReference type="AlphaFoldDB" id="A0A443SBL6"/>
<keyword evidence="7" id="KW-0520">NAD</keyword>
<organism evidence="15 16">
    <name type="scientific">Leptotrombidium deliense</name>
    <dbReference type="NCBI Taxonomy" id="299467"/>
    <lineage>
        <taxon>Eukaryota</taxon>
        <taxon>Metazoa</taxon>
        <taxon>Ecdysozoa</taxon>
        <taxon>Arthropoda</taxon>
        <taxon>Chelicerata</taxon>
        <taxon>Arachnida</taxon>
        <taxon>Acari</taxon>
        <taxon>Acariformes</taxon>
        <taxon>Trombidiformes</taxon>
        <taxon>Prostigmata</taxon>
        <taxon>Anystina</taxon>
        <taxon>Parasitengona</taxon>
        <taxon>Trombiculoidea</taxon>
        <taxon>Trombiculidae</taxon>
        <taxon>Leptotrombidium</taxon>
    </lineage>
</organism>
<feature type="domain" description="DUS-like FMN-binding" evidence="14">
    <location>
        <begin position="25"/>
        <end position="316"/>
    </location>
</feature>
<proteinExistence type="inferred from homology"/>
<comment type="similarity">
    <text evidence="8">Belongs to the Dus family. Dus1 subfamily.</text>
</comment>
<dbReference type="PANTHER" id="PTHR11082:SF5">
    <property type="entry name" value="TRNA-DIHYDROURIDINE(16_17) SYNTHASE [NAD(P)(+)]-LIKE"/>
    <property type="match status" value="1"/>
</dbReference>
<gene>
    <name evidence="15" type="ORF">B4U80_06902</name>
</gene>
<dbReference type="PANTHER" id="PTHR11082">
    <property type="entry name" value="TRNA-DIHYDROURIDINE SYNTHASE"/>
    <property type="match status" value="1"/>
</dbReference>
<evidence type="ECO:0000256" key="6">
    <source>
        <dbReference type="ARBA" id="ARBA00023002"/>
    </source>
</evidence>
<comment type="catalytic activity">
    <reaction evidence="13">
        <text>5,6-dihydrouridine(17) in tRNA + NADP(+) = uridine(17) in tRNA + NADPH + H(+)</text>
        <dbReference type="Rhea" id="RHEA:53368"/>
        <dbReference type="Rhea" id="RHEA-COMP:13541"/>
        <dbReference type="Rhea" id="RHEA-COMP:13542"/>
        <dbReference type="ChEBI" id="CHEBI:15378"/>
        <dbReference type="ChEBI" id="CHEBI:57783"/>
        <dbReference type="ChEBI" id="CHEBI:58349"/>
        <dbReference type="ChEBI" id="CHEBI:65315"/>
        <dbReference type="ChEBI" id="CHEBI:74443"/>
        <dbReference type="EC" id="1.3.1.88"/>
    </reaction>
    <physiologicalReaction direction="right-to-left" evidence="13">
        <dbReference type="Rhea" id="RHEA:53370"/>
    </physiologicalReaction>
</comment>
<evidence type="ECO:0000256" key="8">
    <source>
        <dbReference type="ARBA" id="ARBA00038313"/>
    </source>
</evidence>
<dbReference type="Gene3D" id="3.20.20.70">
    <property type="entry name" value="Aldolase class I"/>
    <property type="match status" value="1"/>
</dbReference>
<evidence type="ECO:0000313" key="15">
    <source>
        <dbReference type="EMBL" id="RWS24933.1"/>
    </source>
</evidence>
<name>A0A443SBL6_9ACAR</name>
<dbReference type="InterPro" id="IPR018517">
    <property type="entry name" value="tRNA_hU_synthase_CS"/>
</dbReference>
<dbReference type="EC" id="1.3.1.88" evidence="9"/>
<dbReference type="OrthoDB" id="272303at2759"/>
<comment type="cofactor">
    <cofactor evidence="1">
        <name>FMN</name>
        <dbReference type="ChEBI" id="CHEBI:58210"/>
    </cofactor>
</comment>
<dbReference type="PROSITE" id="PS01136">
    <property type="entry name" value="UPF0034"/>
    <property type="match status" value="1"/>
</dbReference>
<evidence type="ECO:0000256" key="4">
    <source>
        <dbReference type="ARBA" id="ARBA00022694"/>
    </source>
</evidence>
<evidence type="ECO:0000256" key="13">
    <source>
        <dbReference type="ARBA" id="ARBA00049467"/>
    </source>
</evidence>
<keyword evidence="5" id="KW-0521">NADP</keyword>
<evidence type="ECO:0000256" key="9">
    <source>
        <dbReference type="ARBA" id="ARBA00038890"/>
    </source>
</evidence>
<evidence type="ECO:0000256" key="1">
    <source>
        <dbReference type="ARBA" id="ARBA00001917"/>
    </source>
</evidence>
<comment type="caution">
    <text evidence="15">The sequence shown here is derived from an EMBL/GenBank/DDBJ whole genome shotgun (WGS) entry which is preliminary data.</text>
</comment>
<keyword evidence="6" id="KW-0560">Oxidoreductase</keyword>
<evidence type="ECO:0000256" key="11">
    <source>
        <dbReference type="ARBA" id="ARBA00047652"/>
    </source>
</evidence>
<reference evidence="15 16" key="1">
    <citation type="journal article" date="2018" name="Gigascience">
        <title>Genomes of trombidid mites reveal novel predicted allergens and laterally-transferred genes associated with secondary metabolism.</title>
        <authorList>
            <person name="Dong X."/>
            <person name="Chaisiri K."/>
            <person name="Xia D."/>
            <person name="Armstrong S.D."/>
            <person name="Fang Y."/>
            <person name="Donnelly M.J."/>
            <person name="Kadowaki T."/>
            <person name="McGarry J.W."/>
            <person name="Darby A.C."/>
            <person name="Makepeace B.L."/>
        </authorList>
    </citation>
    <scope>NUCLEOTIDE SEQUENCE [LARGE SCALE GENOMIC DNA]</scope>
    <source>
        <strain evidence="15">UoL-UT</strain>
    </source>
</reference>
<dbReference type="EMBL" id="NCKV01004246">
    <property type="protein sequence ID" value="RWS24933.1"/>
    <property type="molecule type" value="Genomic_DNA"/>
</dbReference>
<keyword evidence="4" id="KW-0819">tRNA processing</keyword>
<dbReference type="InterPro" id="IPR013785">
    <property type="entry name" value="Aldolase_TIM"/>
</dbReference>
<dbReference type="Pfam" id="PF01207">
    <property type="entry name" value="Dus"/>
    <property type="match status" value="1"/>
</dbReference>
<sequence length="457" mass="52237">MRSEVVSSEQLRLWREQLFSAKYIIGPMVDQSELPFRLLCRKYGAQLCYSPMFNAGIFVKDHKYRRDNLVTCAYDRPLIVQFCCNDAKTFLEAARMAAPYCDAIDLNIGCPQSIAKRGHYGAFLEDEWNLLFEMINLVHTELDLPVTCKIRVFADIEKTVKYAKMLESAGCQLIAVHGRTKEQKGPFSGLASWEHIKAIKQNVRIPVFANGNIQSLADVEECFRLTGVDGVMSAVGVLHNPALFTGIHFPVWILAEEYLNLAEQYPCSFSYIRGHLFKILHHCLQLDENLRLRELLAKANSMKHLYEIVNEIKSKYDLNESQECEMSTLPVPVYLCQPFYRPPPAASLLDSAKDTCETTHKRKTEESSNDAQVSKRLQRKERKLGKTIVKVNEKKSKVPICVLCPNPKGLKCSWDLCKSCCRKKSYSEVLDCTAHRFMFKSKHEKKVNEESLKSNTV</sequence>
<dbReference type="STRING" id="299467.A0A443SBL6"/>
<comment type="catalytic activity">
    <reaction evidence="12">
        <text>5,6-dihydrouridine(16) in tRNA + NAD(+) = uridine(16) in tRNA + NADH + H(+)</text>
        <dbReference type="Rhea" id="RHEA:53380"/>
        <dbReference type="Rhea" id="RHEA-COMP:13543"/>
        <dbReference type="Rhea" id="RHEA-COMP:13544"/>
        <dbReference type="ChEBI" id="CHEBI:15378"/>
        <dbReference type="ChEBI" id="CHEBI:57540"/>
        <dbReference type="ChEBI" id="CHEBI:57945"/>
        <dbReference type="ChEBI" id="CHEBI:65315"/>
        <dbReference type="ChEBI" id="CHEBI:74443"/>
        <dbReference type="EC" id="1.3.1.88"/>
    </reaction>
    <physiologicalReaction direction="right-to-left" evidence="12">
        <dbReference type="Rhea" id="RHEA:53382"/>
    </physiologicalReaction>
</comment>
<dbReference type="SUPFAM" id="SSF51395">
    <property type="entry name" value="FMN-linked oxidoreductases"/>
    <property type="match status" value="1"/>
</dbReference>
<evidence type="ECO:0000256" key="2">
    <source>
        <dbReference type="ARBA" id="ARBA00022630"/>
    </source>
</evidence>
<dbReference type="VEuPathDB" id="VectorBase:LDEU007107"/>
<keyword evidence="16" id="KW-1185">Reference proteome</keyword>
<evidence type="ECO:0000256" key="3">
    <source>
        <dbReference type="ARBA" id="ARBA00022643"/>
    </source>
</evidence>
<comment type="catalytic activity">
    <reaction evidence="10">
        <text>5,6-dihydrouridine(17) in tRNA + NAD(+) = uridine(17) in tRNA + NADH + H(+)</text>
        <dbReference type="Rhea" id="RHEA:53372"/>
        <dbReference type="Rhea" id="RHEA-COMP:13541"/>
        <dbReference type="Rhea" id="RHEA-COMP:13542"/>
        <dbReference type="ChEBI" id="CHEBI:15378"/>
        <dbReference type="ChEBI" id="CHEBI:57540"/>
        <dbReference type="ChEBI" id="CHEBI:57945"/>
        <dbReference type="ChEBI" id="CHEBI:65315"/>
        <dbReference type="ChEBI" id="CHEBI:74443"/>
        <dbReference type="EC" id="1.3.1.88"/>
    </reaction>
    <physiologicalReaction direction="right-to-left" evidence="10">
        <dbReference type="Rhea" id="RHEA:53374"/>
    </physiologicalReaction>
</comment>
<dbReference type="InterPro" id="IPR035587">
    <property type="entry name" value="DUS-like_FMN-bd"/>
</dbReference>
<accession>A0A443SBL6</accession>
<dbReference type="Proteomes" id="UP000288716">
    <property type="component" value="Unassembled WGS sequence"/>
</dbReference>
<protein>
    <recommendedName>
        <fullName evidence="9">tRNA-dihydrouridine(16/17) synthase [NAD(P)(+)]</fullName>
        <ecNumber evidence="9">1.3.1.88</ecNumber>
    </recommendedName>
</protein>
<comment type="catalytic activity">
    <reaction evidence="11">
        <text>5,6-dihydrouridine(16) in tRNA + NADP(+) = uridine(16) in tRNA + NADPH + H(+)</text>
        <dbReference type="Rhea" id="RHEA:53376"/>
        <dbReference type="Rhea" id="RHEA-COMP:13543"/>
        <dbReference type="Rhea" id="RHEA-COMP:13544"/>
        <dbReference type="ChEBI" id="CHEBI:15378"/>
        <dbReference type="ChEBI" id="CHEBI:57783"/>
        <dbReference type="ChEBI" id="CHEBI:58349"/>
        <dbReference type="ChEBI" id="CHEBI:65315"/>
        <dbReference type="ChEBI" id="CHEBI:74443"/>
        <dbReference type="EC" id="1.3.1.88"/>
    </reaction>
    <physiologicalReaction direction="right-to-left" evidence="11">
        <dbReference type="Rhea" id="RHEA:53378"/>
    </physiologicalReaction>
</comment>
<dbReference type="GO" id="GO:0017150">
    <property type="term" value="F:tRNA dihydrouridine synthase activity"/>
    <property type="evidence" value="ECO:0007669"/>
    <property type="project" value="InterPro"/>
</dbReference>
<evidence type="ECO:0000256" key="7">
    <source>
        <dbReference type="ARBA" id="ARBA00023027"/>
    </source>
</evidence>
<keyword evidence="2" id="KW-0285">Flavoprotein</keyword>
<evidence type="ECO:0000256" key="10">
    <source>
        <dbReference type="ARBA" id="ARBA00047287"/>
    </source>
</evidence>
<dbReference type="GO" id="GO:0050660">
    <property type="term" value="F:flavin adenine dinucleotide binding"/>
    <property type="evidence" value="ECO:0007669"/>
    <property type="project" value="InterPro"/>
</dbReference>
<evidence type="ECO:0000313" key="16">
    <source>
        <dbReference type="Proteomes" id="UP000288716"/>
    </source>
</evidence>